<dbReference type="Pfam" id="PF13450">
    <property type="entry name" value="NAD_binding_8"/>
    <property type="match status" value="1"/>
</dbReference>
<dbReference type="GO" id="GO:0004497">
    <property type="term" value="F:monooxygenase activity"/>
    <property type="evidence" value="ECO:0007669"/>
    <property type="project" value="UniProtKB-KW"/>
</dbReference>
<reference evidence="1 2" key="1">
    <citation type="journal article" date="2018" name="Nat. Biotechnol.">
        <title>A standardized bacterial taxonomy based on genome phylogeny substantially revises the tree of life.</title>
        <authorList>
            <person name="Parks D.H."/>
            <person name="Chuvochina M."/>
            <person name="Waite D.W."/>
            <person name="Rinke C."/>
            <person name="Skarshewski A."/>
            <person name="Chaumeil P.A."/>
            <person name="Hugenholtz P."/>
        </authorList>
    </citation>
    <scope>NUCLEOTIDE SEQUENCE [LARGE SCALE GENOMIC DNA]</scope>
    <source>
        <strain evidence="1">UBA10045</strain>
    </source>
</reference>
<feature type="non-terminal residue" evidence="1">
    <location>
        <position position="83"/>
    </location>
</feature>
<dbReference type="InterPro" id="IPR051209">
    <property type="entry name" value="FAD-bind_Monooxygenase_sf"/>
</dbReference>
<dbReference type="InterPro" id="IPR036188">
    <property type="entry name" value="FAD/NAD-bd_sf"/>
</dbReference>
<name>A0A3D3FZR8_ACIRA</name>
<dbReference type="Proteomes" id="UP000262257">
    <property type="component" value="Unassembled WGS sequence"/>
</dbReference>
<protein>
    <submittedName>
        <fullName evidence="1">4-hydroxyacetophenone monooxygenase</fullName>
    </submittedName>
</protein>
<dbReference type="PANTHER" id="PTHR42877:SF4">
    <property type="entry name" value="FAD_NAD(P)-BINDING DOMAIN-CONTAINING PROTEIN-RELATED"/>
    <property type="match status" value="1"/>
</dbReference>
<sequence length="83" mass="9150">MQKNNIEPVTGRRVKVAIIGAGFGGLAAAIRLLQQNIDDFIIIEKTGDVGGTWRENRYPGAACDVQSHMYSLSFAPKTDWSKR</sequence>
<evidence type="ECO:0000313" key="1">
    <source>
        <dbReference type="EMBL" id="HCM31269.1"/>
    </source>
</evidence>
<accession>A0A3D3FZR8</accession>
<dbReference type="Gene3D" id="3.50.50.60">
    <property type="entry name" value="FAD/NAD(P)-binding domain"/>
    <property type="match status" value="1"/>
</dbReference>
<organism evidence="1 2">
    <name type="scientific">Acinetobacter radioresistens</name>
    <dbReference type="NCBI Taxonomy" id="40216"/>
    <lineage>
        <taxon>Bacteria</taxon>
        <taxon>Pseudomonadati</taxon>
        <taxon>Pseudomonadota</taxon>
        <taxon>Gammaproteobacteria</taxon>
        <taxon>Moraxellales</taxon>
        <taxon>Moraxellaceae</taxon>
        <taxon>Acinetobacter</taxon>
    </lineage>
</organism>
<gene>
    <name evidence="1" type="ORF">DIC32_06570</name>
</gene>
<keyword evidence="1" id="KW-0560">Oxidoreductase</keyword>
<proteinExistence type="predicted"/>
<comment type="caution">
    <text evidence="1">The sequence shown here is derived from an EMBL/GenBank/DDBJ whole genome shotgun (WGS) entry which is preliminary data.</text>
</comment>
<evidence type="ECO:0000313" key="2">
    <source>
        <dbReference type="Proteomes" id="UP000262257"/>
    </source>
</evidence>
<dbReference type="EMBL" id="DPXL01000083">
    <property type="protein sequence ID" value="HCM31269.1"/>
    <property type="molecule type" value="Genomic_DNA"/>
</dbReference>
<dbReference type="AlphaFoldDB" id="A0A3D3FZR8"/>
<dbReference type="PANTHER" id="PTHR42877">
    <property type="entry name" value="L-ORNITHINE N(5)-MONOOXYGENASE-RELATED"/>
    <property type="match status" value="1"/>
</dbReference>
<keyword evidence="1" id="KW-0503">Monooxygenase</keyword>
<dbReference type="SUPFAM" id="SSF51905">
    <property type="entry name" value="FAD/NAD(P)-binding domain"/>
    <property type="match status" value="1"/>
</dbReference>